<dbReference type="SUPFAM" id="SSF56317">
    <property type="entry name" value="Carbon-nitrogen hydrolase"/>
    <property type="match status" value="1"/>
</dbReference>
<dbReference type="PANTHER" id="PTHR23090">
    <property type="entry name" value="NH 3 /GLUTAMINE-DEPENDENT NAD + SYNTHETASE"/>
    <property type="match status" value="1"/>
</dbReference>
<keyword evidence="4 7" id="KW-0547">Nucleotide-binding</keyword>
<feature type="region of interest" description="Disordered" evidence="9">
    <location>
        <begin position="638"/>
        <end position="666"/>
    </location>
</feature>
<evidence type="ECO:0000256" key="4">
    <source>
        <dbReference type="ARBA" id="ARBA00022741"/>
    </source>
</evidence>
<dbReference type="NCBIfam" id="NF002730">
    <property type="entry name" value="PRK02628.1"/>
    <property type="match status" value="1"/>
</dbReference>
<dbReference type="PIRSF" id="PIRSF006630">
    <property type="entry name" value="NADS_GAT"/>
    <property type="match status" value="1"/>
</dbReference>
<feature type="active site" description="For glutaminase activity" evidence="7">
    <location>
        <position position="118"/>
    </location>
</feature>
<feature type="active site" description="Nucleophile; for glutaminase activity" evidence="7">
    <location>
        <position position="174"/>
    </location>
</feature>
<reference evidence="11 12" key="1">
    <citation type="submission" date="2012-02" db="EMBL/GenBank/DDBJ databases">
        <title>Whole genome shotgun sequence of Gordonia sputi NBRC 100414.</title>
        <authorList>
            <person name="Yoshida I."/>
            <person name="Hosoyama A."/>
            <person name="Tsuchikane K."/>
            <person name="Katsumata H."/>
            <person name="Yamazaki S."/>
            <person name="Fujita N."/>
        </authorList>
    </citation>
    <scope>NUCLEOTIDE SEQUENCE [LARGE SCALE GENOMIC DNA]</scope>
    <source>
        <strain evidence="11 12">NBRC 100414</strain>
    </source>
</reference>
<evidence type="ECO:0000256" key="8">
    <source>
        <dbReference type="PIRNR" id="PIRNR006630"/>
    </source>
</evidence>
<keyword evidence="5 7" id="KW-0067">ATP-binding</keyword>
<dbReference type="InterPro" id="IPR022310">
    <property type="entry name" value="NAD/GMP_synthase"/>
</dbReference>
<accession>H5TYB2</accession>
<proteinExistence type="inferred from homology"/>
<dbReference type="FunFam" id="1.10.10.1140:FF:000001">
    <property type="entry name" value="Glutamine-dependent NAD(+) synthetase"/>
    <property type="match status" value="1"/>
</dbReference>
<feature type="binding site" evidence="7">
    <location>
        <position position="635"/>
    </location>
    <ligand>
        <name>deamido-NAD(+)</name>
        <dbReference type="ChEBI" id="CHEBI:58437"/>
        <note>ligand shared between two neighboring subunits</note>
    </ligand>
</feature>
<dbReference type="GO" id="GO:0005737">
    <property type="term" value="C:cytoplasm"/>
    <property type="evidence" value="ECO:0007669"/>
    <property type="project" value="InterPro"/>
</dbReference>
<comment type="function">
    <text evidence="7">Catalyzes the ATP-dependent amidation of deamido-NAD to form NAD. Uses L-glutamine as a nitrogen source.</text>
</comment>
<feature type="binding site" evidence="7">
    <location>
        <begin position="366"/>
        <end position="373"/>
    </location>
    <ligand>
        <name>ATP</name>
        <dbReference type="ChEBI" id="CHEBI:30616"/>
    </ligand>
</feature>
<dbReference type="GO" id="GO:0005524">
    <property type="term" value="F:ATP binding"/>
    <property type="evidence" value="ECO:0007669"/>
    <property type="project" value="UniProtKB-UniRule"/>
</dbReference>
<dbReference type="SUPFAM" id="SSF52402">
    <property type="entry name" value="Adenine nucleotide alpha hydrolases-like"/>
    <property type="match status" value="1"/>
</dbReference>
<dbReference type="GO" id="GO:0009435">
    <property type="term" value="P:NAD+ biosynthetic process"/>
    <property type="evidence" value="ECO:0007669"/>
    <property type="project" value="UniProtKB-UniRule"/>
</dbReference>
<evidence type="ECO:0000259" key="10">
    <source>
        <dbReference type="PROSITE" id="PS50263"/>
    </source>
</evidence>
<name>H5TYB2_9ACTN</name>
<dbReference type="CDD" id="cd07570">
    <property type="entry name" value="GAT_Gln-NAD-synth"/>
    <property type="match status" value="1"/>
</dbReference>
<evidence type="ECO:0000256" key="6">
    <source>
        <dbReference type="ARBA" id="ARBA00023027"/>
    </source>
</evidence>
<dbReference type="InterPro" id="IPR041856">
    <property type="entry name" value="NAD+_synth_C"/>
</dbReference>
<dbReference type="Gene3D" id="3.40.50.620">
    <property type="entry name" value="HUPs"/>
    <property type="match status" value="1"/>
</dbReference>
<dbReference type="InterPro" id="IPR036526">
    <property type="entry name" value="C-N_Hydrolase_sf"/>
</dbReference>
<dbReference type="PROSITE" id="PS50263">
    <property type="entry name" value="CN_HYDROLASE"/>
    <property type="match status" value="1"/>
</dbReference>
<comment type="caution">
    <text evidence="11">The sequence shown here is derived from an EMBL/GenBank/DDBJ whole genome shotgun (WGS) entry which is preliminary data.</text>
</comment>
<evidence type="ECO:0000256" key="1">
    <source>
        <dbReference type="ARBA" id="ARBA00005188"/>
    </source>
</evidence>
<sequence>MSIYRHGFARVAGAVPVVRIADPAANAQATVELMRQAATEGAAFVVFPEMGLTGYSIDDLVQQDAVIDAALDALATVVAASEGLRPLVAVGLPLVVDAGLYNCAVLLRDGRILGVVPKAFLPNYREFYDKRYFSAARDALADTVTLLGQTVPFGTDLIFDAVDLPGFALHLEVCEDAWVPIPPSTWAALGGATVLANLSGSPVTIGKESYRKSLCTSLSARCIAAYVYVAAGYGESTTDLAWDGDALIAENGGLLTRSEGFATTEQLVVADVDLDRLRQERIRMGSFHDQVGDLKDRLTSLRHIDFEFGDLDLAVDDDLRRSVARFPFVPADAADRDERCREVRDIQVQGLAARLRATGIDKIVIGVSGGLDSTLALLVAVDTFDRLGLPRTNILAYTMPGFATGGATLRRAHVLMDSLGVSGTELDIRPSCEQMLADIGHPYAKGEKVFDVTFENVQAGERTSHLFRLANFHGGIVLGTGDLSELALGWCTYGVGDQMSHYNVNTSVPKTLIQYLIRWMISTGQYSQETTDTLAEILDDVISPELVPPGEDGAIQSTEDTVGPYELHDFFLYYLTRFGYRPDKIAYLAGQAWGDRERGAWSELIAPERRNQYDAATIEHWLSTFLKRFMSNQFKRTAMPNGPKIGSGGSLSPRGDWRSPSDASARTWLDQLKGS</sequence>
<feature type="binding site" evidence="7">
    <location>
        <position position="201"/>
    </location>
    <ligand>
        <name>L-glutamine</name>
        <dbReference type="ChEBI" id="CHEBI:58359"/>
    </ligand>
</feature>
<dbReference type="GO" id="GO:0008795">
    <property type="term" value="F:NAD+ synthase activity"/>
    <property type="evidence" value="ECO:0007669"/>
    <property type="project" value="UniProtKB-UniRule"/>
</dbReference>
<dbReference type="InterPro" id="IPR003694">
    <property type="entry name" value="NAD_synthase"/>
</dbReference>
<evidence type="ECO:0000256" key="3">
    <source>
        <dbReference type="ARBA" id="ARBA00022598"/>
    </source>
</evidence>
<comment type="pathway">
    <text evidence="1 7 8">Cofactor biosynthesis; NAD(+) biosynthesis; NAD(+) from deamido-NAD(+) (L-Gln route): step 1/1.</text>
</comment>
<keyword evidence="6 7" id="KW-0520">NAD</keyword>
<dbReference type="GO" id="GO:0004359">
    <property type="term" value="F:glutaminase activity"/>
    <property type="evidence" value="ECO:0007669"/>
    <property type="project" value="InterPro"/>
</dbReference>
<dbReference type="eggNOG" id="COG0388">
    <property type="taxonomic scope" value="Bacteria"/>
</dbReference>
<evidence type="ECO:0000256" key="5">
    <source>
        <dbReference type="ARBA" id="ARBA00022840"/>
    </source>
</evidence>
<dbReference type="EC" id="6.3.5.1" evidence="7 8"/>
<dbReference type="Pfam" id="PF00795">
    <property type="entry name" value="CN_hydrolase"/>
    <property type="match status" value="1"/>
</dbReference>
<dbReference type="eggNOG" id="COG0171">
    <property type="taxonomic scope" value="Bacteria"/>
</dbReference>
<protein>
    <recommendedName>
        <fullName evidence="7 8">Glutamine-dependent NAD(+) synthetase</fullName>
        <ecNumber evidence="7 8">6.3.5.1</ecNumber>
    </recommendedName>
    <alternativeName>
        <fullName evidence="7 8">NAD(+) synthase [glutamine-hydrolyzing]</fullName>
    </alternativeName>
</protein>
<dbReference type="AlphaFoldDB" id="H5TYB2"/>
<feature type="binding site" evidence="7">
    <location>
        <position position="485"/>
    </location>
    <ligand>
        <name>deamido-NAD(+)</name>
        <dbReference type="ChEBI" id="CHEBI:58437"/>
        <note>ligand shared between two neighboring subunits</note>
    </ligand>
</feature>
<evidence type="ECO:0000313" key="12">
    <source>
        <dbReference type="Proteomes" id="UP000005845"/>
    </source>
</evidence>
<keyword evidence="3 7" id="KW-0436">Ligase</keyword>
<dbReference type="EMBL" id="BAFC01000045">
    <property type="protein sequence ID" value="GAB38470.1"/>
    <property type="molecule type" value="Genomic_DNA"/>
</dbReference>
<dbReference type="HAMAP" id="MF_02090">
    <property type="entry name" value="NadE_glutamine_dep"/>
    <property type="match status" value="1"/>
</dbReference>
<comment type="similarity">
    <text evidence="2 7 8">In the C-terminal section; belongs to the NAD synthetase family.</text>
</comment>
<feature type="binding site" evidence="7">
    <location>
        <position position="207"/>
    </location>
    <ligand>
        <name>L-glutamine</name>
        <dbReference type="ChEBI" id="CHEBI:58359"/>
    </ligand>
</feature>
<dbReference type="InterPro" id="IPR014729">
    <property type="entry name" value="Rossmann-like_a/b/a_fold"/>
</dbReference>
<evidence type="ECO:0000256" key="2">
    <source>
        <dbReference type="ARBA" id="ARBA00007145"/>
    </source>
</evidence>
<keyword evidence="12" id="KW-1185">Reference proteome</keyword>
<dbReference type="Proteomes" id="UP000005845">
    <property type="component" value="Unassembled WGS sequence"/>
</dbReference>
<dbReference type="FunFam" id="3.40.50.620:FF:000155">
    <property type="entry name" value="Glutamine-dependent NAD(+) synthetase"/>
    <property type="match status" value="1"/>
</dbReference>
<dbReference type="PANTHER" id="PTHR23090:SF9">
    <property type="entry name" value="GLUTAMINE-DEPENDENT NAD(+) SYNTHETASE"/>
    <property type="match status" value="1"/>
</dbReference>
<comment type="catalytic activity">
    <reaction evidence="7 8">
        <text>deamido-NAD(+) + L-glutamine + ATP + H2O = L-glutamate + AMP + diphosphate + NAD(+) + H(+)</text>
        <dbReference type="Rhea" id="RHEA:24384"/>
        <dbReference type="ChEBI" id="CHEBI:15377"/>
        <dbReference type="ChEBI" id="CHEBI:15378"/>
        <dbReference type="ChEBI" id="CHEBI:29985"/>
        <dbReference type="ChEBI" id="CHEBI:30616"/>
        <dbReference type="ChEBI" id="CHEBI:33019"/>
        <dbReference type="ChEBI" id="CHEBI:57540"/>
        <dbReference type="ChEBI" id="CHEBI:58359"/>
        <dbReference type="ChEBI" id="CHEBI:58437"/>
        <dbReference type="ChEBI" id="CHEBI:456215"/>
        <dbReference type="EC" id="6.3.5.1"/>
    </reaction>
</comment>
<dbReference type="Pfam" id="PF02540">
    <property type="entry name" value="NAD_synthase"/>
    <property type="match status" value="1"/>
</dbReference>
<feature type="binding site" evidence="7">
    <location>
        <position position="456"/>
    </location>
    <ligand>
        <name>deamido-NAD(+)</name>
        <dbReference type="ChEBI" id="CHEBI:58437"/>
        <note>ligand shared between two neighboring subunits</note>
    </ligand>
</feature>
<evidence type="ECO:0000313" key="11">
    <source>
        <dbReference type="EMBL" id="GAB38470.1"/>
    </source>
</evidence>
<dbReference type="InterPro" id="IPR003010">
    <property type="entry name" value="C-N_Hydrolase"/>
</dbReference>
<gene>
    <name evidence="7 11" type="primary">nadE</name>
    <name evidence="11" type="ORF">GOSPT_045_01060</name>
</gene>
<dbReference type="CDD" id="cd00553">
    <property type="entry name" value="NAD_synthase"/>
    <property type="match status" value="1"/>
</dbReference>
<feature type="binding site" evidence="7">
    <location>
        <begin position="490"/>
        <end position="493"/>
    </location>
    <ligand>
        <name>deamido-NAD(+)</name>
        <dbReference type="ChEBI" id="CHEBI:58437"/>
        <note>ligand shared between two neighboring subunits</note>
    </ligand>
</feature>
<dbReference type="UniPathway" id="UPA00253">
    <property type="reaction ID" value="UER00334"/>
</dbReference>
<feature type="binding site" evidence="7">
    <location>
        <position position="124"/>
    </location>
    <ligand>
        <name>L-glutamine</name>
        <dbReference type="ChEBI" id="CHEBI:58359"/>
    </ligand>
</feature>
<evidence type="ECO:0000256" key="7">
    <source>
        <dbReference type="HAMAP-Rule" id="MF_02090"/>
    </source>
</evidence>
<feature type="domain" description="CN hydrolase" evidence="10">
    <location>
        <begin position="9"/>
        <end position="274"/>
    </location>
</feature>
<dbReference type="Gene3D" id="1.10.10.1140">
    <property type="entry name" value="Glutamine-dependent NAD+ synthetase, C-terminal domain"/>
    <property type="match status" value="1"/>
</dbReference>
<dbReference type="InterPro" id="IPR014445">
    <property type="entry name" value="Gln-dep_NAD_synthase"/>
</dbReference>
<dbReference type="RefSeq" id="WP_005204287.1">
    <property type="nucleotide sequence ID" value="NZ_BAFC01000045.1"/>
</dbReference>
<dbReference type="Gene3D" id="3.60.110.10">
    <property type="entry name" value="Carbon-nitrogen hydrolase"/>
    <property type="match status" value="1"/>
</dbReference>
<evidence type="ECO:0000256" key="9">
    <source>
        <dbReference type="SAM" id="MobiDB-lite"/>
    </source>
</evidence>
<dbReference type="GO" id="GO:0003952">
    <property type="term" value="F:NAD+ synthase (glutamine-hydrolyzing) activity"/>
    <property type="evidence" value="ECO:0007669"/>
    <property type="project" value="UniProtKB-UniRule"/>
</dbReference>
<organism evidence="11 12">
    <name type="scientific">Gordonia sputi NBRC 100414</name>
    <dbReference type="NCBI Taxonomy" id="1089453"/>
    <lineage>
        <taxon>Bacteria</taxon>
        <taxon>Bacillati</taxon>
        <taxon>Actinomycetota</taxon>
        <taxon>Actinomycetes</taxon>
        <taxon>Mycobacteriales</taxon>
        <taxon>Gordoniaceae</taxon>
        <taxon>Gordonia</taxon>
    </lineage>
</organism>
<feature type="active site" description="Proton acceptor; for glutaminase activity" evidence="7">
    <location>
        <position position="49"/>
    </location>
</feature>
<feature type="binding site" evidence="7">
    <location>
        <position position="480"/>
    </location>
    <ligand>
        <name>ATP</name>
        <dbReference type="ChEBI" id="CHEBI:30616"/>
    </ligand>
</feature>